<evidence type="ECO:0000259" key="6">
    <source>
        <dbReference type="Pfam" id="PF01490"/>
    </source>
</evidence>
<comment type="caution">
    <text evidence="7">The sequence shown here is derived from an EMBL/GenBank/DDBJ whole genome shotgun (WGS) entry which is preliminary data.</text>
</comment>
<dbReference type="AlphaFoldDB" id="A0A9P7DMJ8"/>
<evidence type="ECO:0000313" key="7">
    <source>
        <dbReference type="EMBL" id="KAG1798570.1"/>
    </source>
</evidence>
<evidence type="ECO:0000256" key="1">
    <source>
        <dbReference type="ARBA" id="ARBA00004370"/>
    </source>
</evidence>
<gene>
    <name evidence="7" type="ORF">HD556DRAFT_1462163</name>
</gene>
<feature type="transmembrane region" description="Helical" evidence="5">
    <location>
        <begin position="150"/>
        <end position="170"/>
    </location>
</feature>
<dbReference type="RefSeq" id="XP_041163256.1">
    <property type="nucleotide sequence ID" value="XM_041308271.1"/>
</dbReference>
<proteinExistence type="predicted"/>
<dbReference type="Proteomes" id="UP000719766">
    <property type="component" value="Unassembled WGS sequence"/>
</dbReference>
<feature type="transmembrane region" description="Helical" evidence="5">
    <location>
        <begin position="254"/>
        <end position="275"/>
    </location>
</feature>
<feature type="transmembrane region" description="Helical" evidence="5">
    <location>
        <begin position="210"/>
        <end position="233"/>
    </location>
</feature>
<feature type="transmembrane region" description="Helical" evidence="5">
    <location>
        <begin position="40"/>
        <end position="58"/>
    </location>
</feature>
<feature type="transmembrane region" description="Helical" evidence="5">
    <location>
        <begin position="182"/>
        <end position="204"/>
    </location>
</feature>
<comment type="subcellular location">
    <subcellularLocation>
        <location evidence="1">Membrane</location>
    </subcellularLocation>
</comment>
<organism evidence="7 8">
    <name type="scientific">Suillus plorans</name>
    <dbReference type="NCBI Taxonomy" id="116603"/>
    <lineage>
        <taxon>Eukaryota</taxon>
        <taxon>Fungi</taxon>
        <taxon>Dikarya</taxon>
        <taxon>Basidiomycota</taxon>
        <taxon>Agaricomycotina</taxon>
        <taxon>Agaricomycetes</taxon>
        <taxon>Agaricomycetidae</taxon>
        <taxon>Boletales</taxon>
        <taxon>Suillineae</taxon>
        <taxon>Suillaceae</taxon>
        <taxon>Suillus</taxon>
    </lineage>
</organism>
<dbReference type="GeneID" id="64602035"/>
<name>A0A9P7DMJ8_9AGAM</name>
<dbReference type="GO" id="GO:0016020">
    <property type="term" value="C:membrane"/>
    <property type="evidence" value="ECO:0007669"/>
    <property type="project" value="UniProtKB-SubCell"/>
</dbReference>
<reference evidence="7" key="1">
    <citation type="journal article" date="2020" name="New Phytol.">
        <title>Comparative genomics reveals dynamic genome evolution in host specialist ectomycorrhizal fungi.</title>
        <authorList>
            <person name="Lofgren L.A."/>
            <person name="Nguyen N.H."/>
            <person name="Vilgalys R."/>
            <person name="Ruytinx J."/>
            <person name="Liao H.L."/>
            <person name="Branco S."/>
            <person name="Kuo A."/>
            <person name="LaButti K."/>
            <person name="Lipzen A."/>
            <person name="Andreopoulos W."/>
            <person name="Pangilinan J."/>
            <person name="Riley R."/>
            <person name="Hundley H."/>
            <person name="Na H."/>
            <person name="Barry K."/>
            <person name="Grigoriev I.V."/>
            <person name="Stajich J.E."/>
            <person name="Kennedy P.G."/>
        </authorList>
    </citation>
    <scope>NUCLEOTIDE SEQUENCE</scope>
    <source>
        <strain evidence="7">S12</strain>
    </source>
</reference>
<accession>A0A9P7DMJ8</accession>
<feature type="transmembrane region" description="Helical" evidence="5">
    <location>
        <begin position="6"/>
        <end position="28"/>
    </location>
</feature>
<dbReference type="InterPro" id="IPR013057">
    <property type="entry name" value="AA_transpt_TM"/>
</dbReference>
<dbReference type="OrthoDB" id="294730at2759"/>
<evidence type="ECO:0000256" key="4">
    <source>
        <dbReference type="ARBA" id="ARBA00023136"/>
    </source>
</evidence>
<dbReference type="Pfam" id="PF01490">
    <property type="entry name" value="Aa_trans"/>
    <property type="match status" value="1"/>
</dbReference>
<dbReference type="EMBL" id="JABBWE010000013">
    <property type="protein sequence ID" value="KAG1798570.1"/>
    <property type="molecule type" value="Genomic_DNA"/>
</dbReference>
<sequence length="293" mass="31650">MFGPVAWEVLAFGTISFAVLGSGSGLLSSQQALSTLSNQGMFAIIAIAGFIAMIGAGLNLVPGRSLTVTTSSNFFDAFLAVTNPVLAYAGHFMFFIPISEMRKPEDASMKCLQSFTTVFYVVFSVVMYVYNGNTVQSLVLFSLPPVRAKAAFTIALPNFLFYKACVVRIFCHSEHIHSHTLLGWTVWTLLCFASSAMAAILAIAVPIFSYLIGITAALFAAWYAYGLAVFFWLHDTYHLEGGMDGLKRRSIGTILAVLTIISGTFICVAGTYVSIKLIAEAYANGQVGRPFVC</sequence>
<evidence type="ECO:0000313" key="8">
    <source>
        <dbReference type="Proteomes" id="UP000719766"/>
    </source>
</evidence>
<keyword evidence="4 5" id="KW-0472">Membrane</keyword>
<feature type="transmembrane region" description="Helical" evidence="5">
    <location>
        <begin position="111"/>
        <end position="130"/>
    </location>
</feature>
<keyword evidence="3 5" id="KW-1133">Transmembrane helix</keyword>
<keyword evidence="8" id="KW-1185">Reference proteome</keyword>
<keyword evidence="2 5" id="KW-0812">Transmembrane</keyword>
<feature type="domain" description="Amino acid transporter transmembrane" evidence="6">
    <location>
        <begin position="27"/>
        <end position="275"/>
    </location>
</feature>
<evidence type="ECO:0000256" key="2">
    <source>
        <dbReference type="ARBA" id="ARBA00022692"/>
    </source>
</evidence>
<protein>
    <recommendedName>
        <fullName evidence="6">Amino acid transporter transmembrane domain-containing protein</fullName>
    </recommendedName>
</protein>
<evidence type="ECO:0000256" key="3">
    <source>
        <dbReference type="ARBA" id="ARBA00022989"/>
    </source>
</evidence>
<evidence type="ECO:0000256" key="5">
    <source>
        <dbReference type="SAM" id="Phobius"/>
    </source>
</evidence>
<feature type="transmembrane region" description="Helical" evidence="5">
    <location>
        <begin position="78"/>
        <end position="99"/>
    </location>
</feature>